<dbReference type="Proteomes" id="UP001153269">
    <property type="component" value="Unassembled WGS sequence"/>
</dbReference>
<dbReference type="EMBL" id="CADEAL010001809">
    <property type="protein sequence ID" value="CAB1435780.1"/>
    <property type="molecule type" value="Genomic_DNA"/>
</dbReference>
<accession>A0A9N7UNK6</accession>
<comment type="caution">
    <text evidence="1">The sequence shown here is derived from an EMBL/GenBank/DDBJ whole genome shotgun (WGS) entry which is preliminary data.</text>
</comment>
<organism evidence="1 2">
    <name type="scientific">Pleuronectes platessa</name>
    <name type="common">European plaice</name>
    <dbReference type="NCBI Taxonomy" id="8262"/>
    <lineage>
        <taxon>Eukaryota</taxon>
        <taxon>Metazoa</taxon>
        <taxon>Chordata</taxon>
        <taxon>Craniata</taxon>
        <taxon>Vertebrata</taxon>
        <taxon>Euteleostomi</taxon>
        <taxon>Actinopterygii</taxon>
        <taxon>Neopterygii</taxon>
        <taxon>Teleostei</taxon>
        <taxon>Neoteleostei</taxon>
        <taxon>Acanthomorphata</taxon>
        <taxon>Carangaria</taxon>
        <taxon>Pleuronectiformes</taxon>
        <taxon>Pleuronectoidei</taxon>
        <taxon>Pleuronectidae</taxon>
        <taxon>Pleuronectes</taxon>
    </lineage>
</organism>
<sequence>MVDGQDGTRRAQLSRIWSGFVFAVWGQEGPRHNKCLVKYGLAWRHERASSAAIHPSFLPSLYPASKAPCCELQYNSFLCWLAFYEKLIVIAHRCHIRVDRRGGGEIWL</sequence>
<dbReference type="AlphaFoldDB" id="A0A9N7UNK6"/>
<keyword evidence="2" id="KW-1185">Reference proteome</keyword>
<reference evidence="1" key="1">
    <citation type="submission" date="2020-03" db="EMBL/GenBank/DDBJ databases">
        <authorList>
            <person name="Weist P."/>
        </authorList>
    </citation>
    <scope>NUCLEOTIDE SEQUENCE</scope>
</reference>
<gene>
    <name evidence="1" type="ORF">PLEPLA_LOCUS23826</name>
</gene>
<name>A0A9N7UNK6_PLEPL</name>
<evidence type="ECO:0000313" key="2">
    <source>
        <dbReference type="Proteomes" id="UP001153269"/>
    </source>
</evidence>
<proteinExistence type="predicted"/>
<protein>
    <submittedName>
        <fullName evidence="1">Uncharacterized protein</fullName>
    </submittedName>
</protein>
<evidence type="ECO:0000313" key="1">
    <source>
        <dbReference type="EMBL" id="CAB1435780.1"/>
    </source>
</evidence>